<sequence length="801" mass="92810">MSSCKGFLFSKISFLTSFISLPFTSIPSHALETLNLSPQLELFQDCVVQLVLNHATLYKDRYTFPKSYNVAPLSFPTILLSVKYRPLSLMEILRGYSTQANCDGLGMIILPDQGPKFRRIPDQRHKCFVQVYIDPYPCRHWSKADFYYEQLTGIFDMVMDERLGSQWPPLSLGNRVMIHVSKVQETFLDNTELLHRVGEIWNSRNNIISTKLLFFIVYSDAHKQFLVNETGVLTCKDYSETIQNITKKCDNPDFVATIACKAIQIRVSSKVLPHRIVYDDKTVQTRDHLDTTVYRSVHCQNIKWLALLPIKSYSQKYKPRSTYVTELSLKQEEETFNTKAVLLGILFPNSTVLGYKYDEYLFNEGYNVWKQPTFHPHDRQFPVMDTISYSSNMKSVHFLTCAPSQTSGWLSLIHLFSSFTLPVWILLILTSILTSLFVWTNNEMRCKLNVSEQNVGFIGVWVAVEHVEFVWRNLVLQSYSKSPKCWHICSAWLLIATVLTTEYLGGNITNISAPIEIRNIDSFEELFNSNFTIYSPLNNNERATILFKLIKDAGHLGHVIYNTFSGTITDDWDHDSIFSKLLWKNGVRYNYSDQQIHKILNEREANVSRKTVEDVESYINEDHIFAMISKCKLQTYVDTFENIQRLKLRLTEKFPHQKIAMSKKPFDEMYENWELHNVPFSANIILRRSHSLFQSGLIHWWSSWAVRVSSWNLTVRAARNASFQAVSLQGNIQVLFYLYLGMIGFTIIIFGLEVGKLIFTCKTPNSRNLLQMFTNFVESGYLYIQLNCYNRTISLNPGDKV</sequence>
<comment type="caution">
    <text evidence="2">The sequence shown here is derived from an EMBL/GenBank/DDBJ whole genome shotgun (WGS) entry which is preliminary data.</text>
</comment>
<dbReference type="Proteomes" id="UP001642540">
    <property type="component" value="Unassembled WGS sequence"/>
</dbReference>
<reference evidence="2 3" key="1">
    <citation type="submission" date="2024-08" db="EMBL/GenBank/DDBJ databases">
        <authorList>
            <person name="Cucini C."/>
            <person name="Frati F."/>
        </authorList>
    </citation>
    <scope>NUCLEOTIDE SEQUENCE [LARGE SCALE GENOMIC DNA]</scope>
</reference>
<evidence type="ECO:0000313" key="3">
    <source>
        <dbReference type="Proteomes" id="UP001642540"/>
    </source>
</evidence>
<feature type="transmembrane region" description="Helical" evidence="1">
    <location>
        <begin position="734"/>
        <end position="752"/>
    </location>
</feature>
<keyword evidence="1" id="KW-0812">Transmembrane</keyword>
<dbReference type="EMBL" id="CAXLJM020000094">
    <property type="protein sequence ID" value="CAL8132854.1"/>
    <property type="molecule type" value="Genomic_DNA"/>
</dbReference>
<evidence type="ECO:0000256" key="1">
    <source>
        <dbReference type="SAM" id="Phobius"/>
    </source>
</evidence>
<name>A0ABP1RQ00_9HEXA</name>
<keyword evidence="3" id="KW-1185">Reference proteome</keyword>
<accession>A0ABP1RQ00</accession>
<proteinExistence type="predicted"/>
<keyword evidence="1" id="KW-0472">Membrane</keyword>
<protein>
    <submittedName>
        <fullName evidence="2">Uncharacterized protein</fullName>
    </submittedName>
</protein>
<gene>
    <name evidence="2" type="ORF">ODALV1_LOCUS24792</name>
</gene>
<organism evidence="2 3">
    <name type="scientific">Orchesella dallaii</name>
    <dbReference type="NCBI Taxonomy" id="48710"/>
    <lineage>
        <taxon>Eukaryota</taxon>
        <taxon>Metazoa</taxon>
        <taxon>Ecdysozoa</taxon>
        <taxon>Arthropoda</taxon>
        <taxon>Hexapoda</taxon>
        <taxon>Collembola</taxon>
        <taxon>Entomobryomorpha</taxon>
        <taxon>Entomobryoidea</taxon>
        <taxon>Orchesellidae</taxon>
        <taxon>Orchesellinae</taxon>
        <taxon>Orchesella</taxon>
    </lineage>
</organism>
<keyword evidence="1" id="KW-1133">Transmembrane helix</keyword>
<feature type="transmembrane region" description="Helical" evidence="1">
    <location>
        <begin position="409"/>
        <end position="439"/>
    </location>
</feature>
<evidence type="ECO:0000313" key="2">
    <source>
        <dbReference type="EMBL" id="CAL8132854.1"/>
    </source>
</evidence>